<accession>A0ACB9LGG3</accession>
<gene>
    <name evidence="1" type="ORF">L6164_031471</name>
</gene>
<sequence>MHDLLQKMGRSIVCEESQNDVGNRSRLWSKEDIDQVLRTNKGTRLIQAIVQESSEQYEVYSNPKAFLKMCNLRLLVISDVHLPLGLKYLPDSIKVLAWEGYPLNVLPLGLHNELVDLKMHHSKITKPWDETQFFGKLKAIDLSHSNDLVQTPIVSGIPYLERLILEGCINLVEFHQSVGQHKKLVEVNMENCISLKIFPSKLEMSSLEEIILSGCSQVTKLPDFGENMERLLILNLKDCKNLLCLPNTIGNLKSLETLTISGCSKFSWLPNNIDETEAFEEIDVSGPSVRDLISSNSKGFQLPLKTFFRMSNLSLLKELDISYCNLGGGLVPDDFGCLSSLSRLNLSGNNFVNLPAYCIANLSNLYYLDLNSCPMLQTLPILPQDLYQLFARNCPSMEPLLDPLQLWNLYGLEDHKMISSLRPSCIITGNEIPPWFEHQSYAFHDMRLEQSGIDSIMSISVYIPQYCRSSEWWRIDVCLVLEFVASSSMRGSSPDHLSASIHLNVESTKQGVPSHEDSVYINKQFECPHLWITSLRGLQEHLRGETHQLQLIFFTKTHGGNHYLKIRKCGCHVYCKEDVQLWHRAKGYIENCPSFSSSTSTSTSSRSLIGKSSTSPSTSTSSSSLLGKSSTSTSSNSLIARLVQRTVF</sequence>
<comment type="caution">
    <text evidence="1">The sequence shown here is derived from an EMBL/GenBank/DDBJ whole genome shotgun (WGS) entry which is preliminary data.</text>
</comment>
<protein>
    <submittedName>
        <fullName evidence="1">Uncharacterized protein</fullName>
    </submittedName>
</protein>
<keyword evidence="2" id="KW-1185">Reference proteome</keyword>
<organism evidence="1 2">
    <name type="scientific">Bauhinia variegata</name>
    <name type="common">Purple orchid tree</name>
    <name type="synonym">Phanera variegata</name>
    <dbReference type="NCBI Taxonomy" id="167791"/>
    <lineage>
        <taxon>Eukaryota</taxon>
        <taxon>Viridiplantae</taxon>
        <taxon>Streptophyta</taxon>
        <taxon>Embryophyta</taxon>
        <taxon>Tracheophyta</taxon>
        <taxon>Spermatophyta</taxon>
        <taxon>Magnoliopsida</taxon>
        <taxon>eudicotyledons</taxon>
        <taxon>Gunneridae</taxon>
        <taxon>Pentapetalae</taxon>
        <taxon>rosids</taxon>
        <taxon>fabids</taxon>
        <taxon>Fabales</taxon>
        <taxon>Fabaceae</taxon>
        <taxon>Cercidoideae</taxon>
        <taxon>Cercideae</taxon>
        <taxon>Bauhiniinae</taxon>
        <taxon>Bauhinia</taxon>
    </lineage>
</organism>
<dbReference type="EMBL" id="CM039437">
    <property type="protein sequence ID" value="KAI4308391.1"/>
    <property type="molecule type" value="Genomic_DNA"/>
</dbReference>
<reference evidence="1 2" key="1">
    <citation type="journal article" date="2022" name="DNA Res.">
        <title>Chromosomal-level genome assembly of the orchid tree Bauhinia variegata (Leguminosae; Cercidoideae) supports the allotetraploid origin hypothesis of Bauhinia.</title>
        <authorList>
            <person name="Zhong Y."/>
            <person name="Chen Y."/>
            <person name="Zheng D."/>
            <person name="Pang J."/>
            <person name="Liu Y."/>
            <person name="Luo S."/>
            <person name="Meng S."/>
            <person name="Qian L."/>
            <person name="Wei D."/>
            <person name="Dai S."/>
            <person name="Zhou R."/>
        </authorList>
    </citation>
    <scope>NUCLEOTIDE SEQUENCE [LARGE SCALE GENOMIC DNA]</scope>
    <source>
        <strain evidence="1">BV-YZ2020</strain>
    </source>
</reference>
<evidence type="ECO:0000313" key="1">
    <source>
        <dbReference type="EMBL" id="KAI4308391.1"/>
    </source>
</evidence>
<evidence type="ECO:0000313" key="2">
    <source>
        <dbReference type="Proteomes" id="UP000828941"/>
    </source>
</evidence>
<proteinExistence type="predicted"/>
<name>A0ACB9LGG3_BAUVA</name>
<dbReference type="Proteomes" id="UP000828941">
    <property type="component" value="Chromosome 12"/>
</dbReference>